<comment type="similarity">
    <text evidence="14">Belongs to the ABC transporter superfamily. Siderophore-Fe(3+) uptake transporter (SIUT) (TC 3.A.1.21) family.</text>
</comment>
<feature type="region of interest" description="Disordered" evidence="19">
    <location>
        <begin position="242"/>
        <end position="268"/>
    </location>
</feature>
<dbReference type="InterPro" id="IPR036640">
    <property type="entry name" value="ABC1_TM_sf"/>
</dbReference>
<evidence type="ECO:0000256" key="2">
    <source>
        <dbReference type="ARBA" id="ARBA00004429"/>
    </source>
</evidence>
<dbReference type="InterPro" id="IPR011527">
    <property type="entry name" value="ABC1_TM_dom"/>
</dbReference>
<comment type="subunit">
    <text evidence="15">Forms a heterodimer with IrtB.</text>
</comment>
<evidence type="ECO:0000256" key="8">
    <source>
        <dbReference type="ARBA" id="ARBA00022741"/>
    </source>
</evidence>
<dbReference type="PROSITE" id="PS51384">
    <property type="entry name" value="FAD_FR"/>
    <property type="match status" value="1"/>
</dbReference>
<keyword evidence="4" id="KW-1003">Cell membrane</keyword>
<keyword evidence="25" id="KW-1185">Reference proteome</keyword>
<keyword evidence="13 20" id="KW-0472">Membrane</keyword>
<dbReference type="RefSeq" id="WP_070945815.1">
    <property type="nucleotide sequence ID" value="NZ_MLHV01000018.1"/>
</dbReference>
<dbReference type="Gene3D" id="3.40.50.300">
    <property type="entry name" value="P-loop containing nucleotide triphosphate hydrolases"/>
    <property type="match status" value="1"/>
</dbReference>
<dbReference type="GO" id="GO:0005886">
    <property type="term" value="C:plasma membrane"/>
    <property type="evidence" value="ECO:0007669"/>
    <property type="project" value="UniProtKB-SubCell"/>
</dbReference>
<evidence type="ECO:0000256" key="20">
    <source>
        <dbReference type="SAM" id="Phobius"/>
    </source>
</evidence>
<keyword evidence="11" id="KW-1278">Translocase</keyword>
<keyword evidence="6" id="KW-0285">Flavoprotein</keyword>
<keyword evidence="5" id="KW-0997">Cell inner membrane</keyword>
<evidence type="ECO:0000256" key="3">
    <source>
        <dbReference type="ARBA" id="ARBA00022448"/>
    </source>
</evidence>
<dbReference type="Gene3D" id="1.20.1560.10">
    <property type="entry name" value="ABC transporter type 1, transmembrane domain"/>
    <property type="match status" value="1"/>
</dbReference>
<dbReference type="InterPro" id="IPR017871">
    <property type="entry name" value="ABC_transporter-like_CS"/>
</dbReference>
<evidence type="ECO:0000256" key="7">
    <source>
        <dbReference type="ARBA" id="ARBA00022692"/>
    </source>
</evidence>
<evidence type="ECO:0000256" key="11">
    <source>
        <dbReference type="ARBA" id="ARBA00022967"/>
    </source>
</evidence>
<dbReference type="InterPro" id="IPR013113">
    <property type="entry name" value="SIP_FAD-bd"/>
</dbReference>
<feature type="transmembrane region" description="Helical" evidence="20">
    <location>
        <begin position="410"/>
        <end position="436"/>
    </location>
</feature>
<evidence type="ECO:0000256" key="5">
    <source>
        <dbReference type="ARBA" id="ARBA00022519"/>
    </source>
</evidence>
<dbReference type="SUPFAM" id="SSF52540">
    <property type="entry name" value="P-loop containing nucleoside triphosphate hydrolases"/>
    <property type="match status" value="1"/>
</dbReference>
<evidence type="ECO:0000256" key="12">
    <source>
        <dbReference type="ARBA" id="ARBA00022989"/>
    </source>
</evidence>
<accession>A0A1S1JZ24</accession>
<keyword evidence="3" id="KW-0813">Transport</keyword>
<keyword evidence="8" id="KW-0547">Nucleotide-binding</keyword>
<dbReference type="FunFam" id="3.40.50.300:FF:000221">
    <property type="entry name" value="Multidrug ABC transporter ATP-binding protein"/>
    <property type="match status" value="1"/>
</dbReference>
<gene>
    <name evidence="24" type="ORF">BKG61_18870</name>
</gene>
<feature type="transmembrane region" description="Helical" evidence="20">
    <location>
        <begin position="342"/>
        <end position="364"/>
    </location>
</feature>
<keyword evidence="7 20" id="KW-0812">Transmembrane</keyword>
<feature type="domain" description="FAD-binding FR-type" evidence="23">
    <location>
        <begin position="15"/>
        <end position="124"/>
    </location>
</feature>
<feature type="transmembrane region" description="Helical" evidence="20">
    <location>
        <begin position="562"/>
        <end position="583"/>
    </location>
</feature>
<evidence type="ECO:0000259" key="23">
    <source>
        <dbReference type="PROSITE" id="PS51384"/>
    </source>
</evidence>
<dbReference type="Gene3D" id="3.40.50.80">
    <property type="entry name" value="Nucleotide-binding domain of ferredoxin-NADP reductase (FNR) module"/>
    <property type="match status" value="1"/>
</dbReference>
<comment type="subunit">
    <text evidence="17">Forms a heterodimer with IrtA.</text>
</comment>
<dbReference type="InterPro" id="IPR017938">
    <property type="entry name" value="Riboflavin_synthase-like_b-brl"/>
</dbReference>
<dbReference type="PROSITE" id="PS00211">
    <property type="entry name" value="ABC_TRANSPORTER_1"/>
    <property type="match status" value="1"/>
</dbReference>
<dbReference type="Pfam" id="PF08021">
    <property type="entry name" value="FAD_binding_9"/>
    <property type="match status" value="1"/>
</dbReference>
<dbReference type="PROSITE" id="PS50893">
    <property type="entry name" value="ABC_TRANSPORTER_2"/>
    <property type="match status" value="1"/>
</dbReference>
<dbReference type="InterPro" id="IPR039261">
    <property type="entry name" value="FNR_nucleotide-bd"/>
</dbReference>
<dbReference type="GO" id="GO:0016887">
    <property type="term" value="F:ATP hydrolysis activity"/>
    <property type="evidence" value="ECO:0007669"/>
    <property type="project" value="InterPro"/>
</dbReference>
<dbReference type="EMBL" id="MLHV01000018">
    <property type="protein sequence ID" value="OHT96307.1"/>
    <property type="molecule type" value="Genomic_DNA"/>
</dbReference>
<dbReference type="AlphaFoldDB" id="A0A1S1JZ24"/>
<evidence type="ECO:0000256" key="6">
    <source>
        <dbReference type="ARBA" id="ARBA00022630"/>
    </source>
</evidence>
<dbReference type="PANTHER" id="PTHR24221">
    <property type="entry name" value="ATP-BINDING CASSETTE SUB-FAMILY B"/>
    <property type="match status" value="1"/>
</dbReference>
<dbReference type="InterPro" id="IPR007037">
    <property type="entry name" value="SIP_rossman_dom"/>
</dbReference>
<evidence type="ECO:0000256" key="16">
    <source>
        <dbReference type="ARBA" id="ARBA00023488"/>
    </source>
</evidence>
<dbReference type="OrthoDB" id="9806127at2"/>
<comment type="caution">
    <text evidence="24">The sequence shown here is derived from an EMBL/GenBank/DDBJ whole genome shotgun (WGS) entry which is preliminary data.</text>
</comment>
<dbReference type="PROSITE" id="PS50929">
    <property type="entry name" value="ABC_TM1F"/>
    <property type="match status" value="1"/>
</dbReference>
<dbReference type="SMART" id="SM00382">
    <property type="entry name" value="AAA"/>
    <property type="match status" value="1"/>
</dbReference>
<dbReference type="InterPro" id="IPR003439">
    <property type="entry name" value="ABC_transporter-like_ATP-bd"/>
</dbReference>
<dbReference type="Pfam" id="PF04954">
    <property type="entry name" value="SIP"/>
    <property type="match status" value="1"/>
</dbReference>
<dbReference type="Pfam" id="PF00005">
    <property type="entry name" value="ABC_tran"/>
    <property type="match status" value="1"/>
</dbReference>
<evidence type="ECO:0000313" key="24">
    <source>
        <dbReference type="EMBL" id="OHT96307.1"/>
    </source>
</evidence>
<keyword evidence="9" id="KW-0274">FAD</keyword>
<dbReference type="Proteomes" id="UP000179636">
    <property type="component" value="Unassembled WGS sequence"/>
</dbReference>
<organism evidence="24 25">
    <name type="scientific">Mycobacterium syngnathidarum</name>
    <dbReference type="NCBI Taxonomy" id="1908205"/>
    <lineage>
        <taxon>Bacteria</taxon>
        <taxon>Bacillati</taxon>
        <taxon>Actinomycetota</taxon>
        <taxon>Actinomycetes</taxon>
        <taxon>Mycobacteriales</taxon>
        <taxon>Mycobacteriaceae</taxon>
        <taxon>Mycobacterium</taxon>
    </lineage>
</organism>
<evidence type="ECO:0000313" key="25">
    <source>
        <dbReference type="Proteomes" id="UP000179636"/>
    </source>
</evidence>
<dbReference type="CDD" id="cd06193">
    <property type="entry name" value="siderophore_interacting"/>
    <property type="match status" value="1"/>
</dbReference>
<keyword evidence="12 20" id="KW-1133">Transmembrane helix</keyword>
<evidence type="ECO:0000256" key="4">
    <source>
        <dbReference type="ARBA" id="ARBA00022475"/>
    </source>
</evidence>
<dbReference type="InterPro" id="IPR039421">
    <property type="entry name" value="Type_1_exporter"/>
</dbReference>
<feature type="domain" description="ABC transporter" evidence="21">
    <location>
        <begin position="617"/>
        <end position="850"/>
    </location>
</feature>
<comment type="subcellular location">
    <subcellularLocation>
        <location evidence="2">Cell inner membrane</location>
        <topology evidence="2">Multi-pass membrane protein</topology>
    </subcellularLocation>
</comment>
<dbReference type="SUPFAM" id="SSF90123">
    <property type="entry name" value="ABC transporter transmembrane region"/>
    <property type="match status" value="1"/>
</dbReference>
<sequence>MARGFQGVMMRGFGARDHQATVVETTYLTPNMLRLRLVSPTVFEDAIAEPTSYLRFWVPDPDGSKTEFQRGYTMSEMDPATGHFAVDVVLHEPSGPASKWARTAKPGDTIPVMALGSTGFTVPEDLPAGYLLIGDAAAIPAINGIIGALPHDVPIEAYLEQHDEHDLLIPIAEHPRLQVHWVERHDTTSLATAIEARDWSDWYCWVTPEAGSLKHLRTRLKDEFGFPKSELHAQAYWTEGRPMGTDRTEEKAAKTETKPDAKAETAKSGVVEPVAAPAAAPARGTWRAQGAGRLLAPLKTPLIVSGVLQAIITLIQLAPFVLLVELARVLLTGAEESRLWTLGLTAVWLLGLGALLGAGLTLWLHRLDAKFARELRTRLLTKMSRLPLGWFTARGSGSIKQLVQDDTLSLHYLVTHAIPDAVAAVVAPVAVLVYLFTVDWRLALVLFIPVLTYLVLMSVMTIQSGAKIGQAQRWADRMSGEAGAYLEGQPVVRAFGGAASSSFRRRLDEYIGFLVGWQRPFTGKKSLMDLVTRPGTFLWLIAAVGTPMIIGGSMDPVDLLPFLLLGTTFGVRLLGVGYGLGGIRGGMLAARRIQNALDEADLSLHEHPGQPGASAAVVFDGVTFGYRPSVPVIQDVSLTLRPGTVTALVGPSGSGKSTLAALLARFHDVDSGSIRLDGTDIRSLSADELYRRVGFVLQDTQLVAGTVAENIALADPEADQGRIEQAARDAQIHERILRLPQGYQTVLGASSALSGGERQRLTIARAILADTPVLILDEATAFADPESEYLVQQALNRLTKDRTVLVIAHRLHTITHADQIVVLDGGQIAETGTHEELLAEGGRYHQLWQTGQTLHPGAAVTAGEAR</sequence>
<dbReference type="STRING" id="1908205.BKG60_29650"/>
<feature type="transmembrane region" description="Helical" evidence="20">
    <location>
        <begin position="442"/>
        <end position="462"/>
    </location>
</feature>
<feature type="transmembrane region" description="Helical" evidence="20">
    <location>
        <begin position="302"/>
        <end position="322"/>
    </location>
</feature>
<feature type="domain" description="ABC transmembrane type-1" evidence="22">
    <location>
        <begin position="303"/>
        <end position="585"/>
    </location>
</feature>
<feature type="transmembrane region" description="Helical" evidence="20">
    <location>
        <begin position="530"/>
        <end position="550"/>
    </location>
</feature>
<evidence type="ECO:0000259" key="21">
    <source>
        <dbReference type="PROSITE" id="PS50893"/>
    </source>
</evidence>
<comment type="cofactor">
    <cofactor evidence="1">
        <name>FAD</name>
        <dbReference type="ChEBI" id="CHEBI:57692"/>
    </cofactor>
</comment>
<dbReference type="SUPFAM" id="SSF63380">
    <property type="entry name" value="Riboflavin synthase domain-like"/>
    <property type="match status" value="1"/>
</dbReference>
<dbReference type="GO" id="GO:0016491">
    <property type="term" value="F:oxidoreductase activity"/>
    <property type="evidence" value="ECO:0007669"/>
    <property type="project" value="InterPro"/>
</dbReference>
<feature type="compositionally biased region" description="Basic and acidic residues" evidence="19">
    <location>
        <begin position="244"/>
        <end position="265"/>
    </location>
</feature>
<protein>
    <recommendedName>
        <fullName evidence="16">Mycobactin import ATP-binding/permease protein IrtA</fullName>
    </recommendedName>
    <alternativeName>
        <fullName evidence="18">Mycobactin import ATP-binding/permease protein IrtB</fullName>
    </alternativeName>
</protein>
<dbReference type="PANTHER" id="PTHR24221:SF654">
    <property type="entry name" value="ATP-BINDING CASSETTE SUB-FAMILY B MEMBER 6"/>
    <property type="match status" value="1"/>
</dbReference>
<evidence type="ECO:0000256" key="10">
    <source>
        <dbReference type="ARBA" id="ARBA00022840"/>
    </source>
</evidence>
<evidence type="ECO:0000256" key="17">
    <source>
        <dbReference type="ARBA" id="ARBA00066052"/>
    </source>
</evidence>
<reference evidence="24 25" key="1">
    <citation type="submission" date="2016-10" db="EMBL/GenBank/DDBJ databases">
        <title>Evaluation of Human, Animal and Environmental Mycobacterium chelonae Isolates by Core Genome Phylogenomic Analysis, Targeted Gene Comparison, and Anti-microbial Susceptibility Patterns: A Tale of Mistaken Identities.</title>
        <authorList>
            <person name="Fogelson S.B."/>
            <person name="Camus A.C."/>
            <person name="Lorenz W."/>
            <person name="Vasireddy R."/>
            <person name="Vasireddy S."/>
            <person name="Smith T."/>
            <person name="Brown-Elliott B.A."/>
            <person name="Wallace R.J.Jr."/>
            <person name="Hasan N.A."/>
            <person name="Reischl U."/>
            <person name="Sanchez S."/>
        </authorList>
    </citation>
    <scope>NUCLEOTIDE SEQUENCE [LARGE SCALE GENOMIC DNA]</scope>
    <source>
        <strain evidence="24 25">24999</strain>
    </source>
</reference>
<dbReference type="InterPro" id="IPR017927">
    <property type="entry name" value="FAD-bd_FR_type"/>
</dbReference>
<evidence type="ECO:0000256" key="19">
    <source>
        <dbReference type="SAM" id="MobiDB-lite"/>
    </source>
</evidence>
<name>A0A1S1JZ24_9MYCO</name>
<dbReference type="Pfam" id="PF00664">
    <property type="entry name" value="ABC_membrane"/>
    <property type="match status" value="1"/>
</dbReference>
<evidence type="ECO:0000256" key="9">
    <source>
        <dbReference type="ARBA" id="ARBA00022827"/>
    </source>
</evidence>
<keyword evidence="10" id="KW-0067">ATP-binding</keyword>
<dbReference type="GO" id="GO:0005524">
    <property type="term" value="F:ATP binding"/>
    <property type="evidence" value="ECO:0007669"/>
    <property type="project" value="UniProtKB-KW"/>
</dbReference>
<dbReference type="GO" id="GO:0140359">
    <property type="term" value="F:ABC-type transporter activity"/>
    <property type="evidence" value="ECO:0007669"/>
    <property type="project" value="InterPro"/>
</dbReference>
<evidence type="ECO:0000259" key="22">
    <source>
        <dbReference type="PROSITE" id="PS50929"/>
    </source>
</evidence>
<evidence type="ECO:0000256" key="13">
    <source>
        <dbReference type="ARBA" id="ARBA00023136"/>
    </source>
</evidence>
<evidence type="ECO:0000256" key="1">
    <source>
        <dbReference type="ARBA" id="ARBA00001974"/>
    </source>
</evidence>
<dbReference type="Gene3D" id="2.40.30.10">
    <property type="entry name" value="Translation factors"/>
    <property type="match status" value="1"/>
</dbReference>
<dbReference type="InterPro" id="IPR027417">
    <property type="entry name" value="P-loop_NTPase"/>
</dbReference>
<dbReference type="InterPro" id="IPR003593">
    <property type="entry name" value="AAA+_ATPase"/>
</dbReference>
<evidence type="ECO:0000256" key="15">
    <source>
        <dbReference type="ARBA" id="ARBA00023467"/>
    </source>
</evidence>
<evidence type="ECO:0000256" key="14">
    <source>
        <dbReference type="ARBA" id="ARBA00023455"/>
    </source>
</evidence>
<evidence type="ECO:0000256" key="18">
    <source>
        <dbReference type="ARBA" id="ARBA00070320"/>
    </source>
</evidence>
<proteinExistence type="inferred from homology"/>